<sequence>MIKKVINAIWRFTELNKWSKKDTRGLIAFGILMLIFYFFYFRQERRITAKLKECSFYTIMEPRYMSSNSYLYYDFNYDYTRYSSSTTIGSEDVGIDHTKESVMRERYWIQVYCNDFKTDRILWKIPVPDTLKHIPPKGWKKIPYGLQEESVWFKRWRK</sequence>
<organism evidence="2 3">
    <name type="scientific">Leadbetterella byssophila (strain DSM 17132 / JCM 16389 / KACC 11308 / NBRC 106382 / 4M15)</name>
    <dbReference type="NCBI Taxonomy" id="649349"/>
    <lineage>
        <taxon>Bacteria</taxon>
        <taxon>Pseudomonadati</taxon>
        <taxon>Bacteroidota</taxon>
        <taxon>Cytophagia</taxon>
        <taxon>Cytophagales</taxon>
        <taxon>Leadbetterellaceae</taxon>
        <taxon>Leadbetterella</taxon>
    </lineage>
</organism>
<evidence type="ECO:0000256" key="1">
    <source>
        <dbReference type="SAM" id="Phobius"/>
    </source>
</evidence>
<dbReference type="STRING" id="649349.Lbys_2430"/>
<dbReference type="AlphaFoldDB" id="E4RXN4"/>
<proteinExistence type="predicted"/>
<name>E4RXN4_LEAB4</name>
<dbReference type="OrthoDB" id="838278at2"/>
<keyword evidence="3" id="KW-1185">Reference proteome</keyword>
<keyword evidence="1" id="KW-0472">Membrane</keyword>
<dbReference type="HOGENOM" id="CLU_1667197_0_0_10"/>
<feature type="transmembrane region" description="Helical" evidence="1">
    <location>
        <begin position="23"/>
        <end position="41"/>
    </location>
</feature>
<reference key="1">
    <citation type="submission" date="2010-11" db="EMBL/GenBank/DDBJ databases">
        <title>The complete genome of Leadbetterella byssophila DSM 17132.</title>
        <authorList>
            <consortium name="US DOE Joint Genome Institute (JGI-PGF)"/>
            <person name="Lucas S."/>
            <person name="Copeland A."/>
            <person name="Lapidus A."/>
            <person name="Glavina del Rio T."/>
            <person name="Dalin E."/>
            <person name="Tice H."/>
            <person name="Bruce D."/>
            <person name="Goodwin L."/>
            <person name="Pitluck S."/>
            <person name="Kyrpides N."/>
            <person name="Mavromatis K."/>
            <person name="Ivanova N."/>
            <person name="Teshima H."/>
            <person name="Brettin T."/>
            <person name="Detter J.C."/>
            <person name="Han C."/>
            <person name="Tapia R."/>
            <person name="Land M."/>
            <person name="Hauser L."/>
            <person name="Markowitz V."/>
            <person name="Cheng J.-F."/>
            <person name="Hugenholtz P."/>
            <person name="Woyke T."/>
            <person name="Wu D."/>
            <person name="Tindall B."/>
            <person name="Pomrenke H.G."/>
            <person name="Brambilla E."/>
            <person name="Klenk H.-P."/>
            <person name="Eisen J.A."/>
        </authorList>
    </citation>
    <scope>NUCLEOTIDE SEQUENCE [LARGE SCALE GENOMIC DNA]</scope>
    <source>
        <strain>DSM 17132</strain>
    </source>
</reference>
<dbReference type="EMBL" id="CP002305">
    <property type="protein sequence ID" value="ADQ18098.1"/>
    <property type="molecule type" value="Genomic_DNA"/>
</dbReference>
<evidence type="ECO:0000313" key="3">
    <source>
        <dbReference type="Proteomes" id="UP000007435"/>
    </source>
</evidence>
<accession>E4RXN4</accession>
<protein>
    <submittedName>
        <fullName evidence="2">Uncharacterized protein</fullName>
    </submittedName>
</protein>
<evidence type="ECO:0000313" key="2">
    <source>
        <dbReference type="EMBL" id="ADQ18098.1"/>
    </source>
</evidence>
<gene>
    <name evidence="2" type="ordered locus">Lbys_2430</name>
</gene>
<keyword evidence="1" id="KW-0812">Transmembrane</keyword>
<dbReference type="Proteomes" id="UP000007435">
    <property type="component" value="Chromosome"/>
</dbReference>
<keyword evidence="1" id="KW-1133">Transmembrane helix</keyword>
<dbReference type="RefSeq" id="WP_013409138.1">
    <property type="nucleotide sequence ID" value="NC_014655.1"/>
</dbReference>
<dbReference type="KEGG" id="lby:Lbys_2430"/>
<reference evidence="2 3" key="2">
    <citation type="journal article" date="2011" name="Stand. Genomic Sci.">
        <title>Complete genome sequence of Leadbetterella byssophila type strain (4M15).</title>
        <authorList>
            <person name="Abt B."/>
            <person name="Teshima H."/>
            <person name="Lucas S."/>
            <person name="Lapidus A."/>
            <person name="Del Rio T.G."/>
            <person name="Nolan M."/>
            <person name="Tice H."/>
            <person name="Cheng J.F."/>
            <person name="Pitluck S."/>
            <person name="Liolios K."/>
            <person name="Pagani I."/>
            <person name="Ivanova N."/>
            <person name="Mavromatis K."/>
            <person name="Pati A."/>
            <person name="Tapia R."/>
            <person name="Han C."/>
            <person name="Goodwin L."/>
            <person name="Chen A."/>
            <person name="Palaniappan K."/>
            <person name="Land M."/>
            <person name="Hauser L."/>
            <person name="Chang Y.J."/>
            <person name="Jeffries C.D."/>
            <person name="Rohde M."/>
            <person name="Goker M."/>
            <person name="Tindall B.J."/>
            <person name="Detter J.C."/>
            <person name="Woyke T."/>
            <person name="Bristow J."/>
            <person name="Eisen J.A."/>
            <person name="Markowitz V."/>
            <person name="Hugenholtz P."/>
            <person name="Klenk H.P."/>
            <person name="Kyrpides N.C."/>
        </authorList>
    </citation>
    <scope>NUCLEOTIDE SEQUENCE [LARGE SCALE GENOMIC DNA]</scope>
    <source>
        <strain evidence="3">DSM 17132 / JCM 16389 / KACC 11308 / NBRC 106382 / 4M15</strain>
    </source>
</reference>